<sequence length="53" mass="5900">MFIISHGPDEEWFTSEAEAVDAAFDWSVETGGDTITVSRVHNGQTFPHMEVFA</sequence>
<gene>
    <name evidence="1" type="ORF">SSBP1_gp03</name>
</gene>
<dbReference type="EMBL" id="MT424636">
    <property type="protein sequence ID" value="QJQ82569.1"/>
    <property type="molecule type" value="Genomic_DNA"/>
</dbReference>
<name>A0A6M4ELS1_9CAUD</name>
<dbReference type="Proteomes" id="UP000502509">
    <property type="component" value="Segment"/>
</dbReference>
<proteinExistence type="predicted"/>
<organism evidence="1 2">
    <name type="scientific">Synechococcus phage S-SBP1</name>
    <dbReference type="NCBI Taxonomy" id="2735125"/>
    <lineage>
        <taxon>Viruses</taxon>
        <taxon>Duplodnaviria</taxon>
        <taxon>Heunggongvirae</taxon>
        <taxon>Uroviricota</taxon>
        <taxon>Caudoviricetes</taxon>
        <taxon>Autographivirales</taxon>
        <taxon>Sechaudvirinae</taxon>
        <taxon>Spiovirus</taxon>
        <taxon>Spiovirus sbp1</taxon>
    </lineage>
</organism>
<reference evidence="1 2" key="1">
    <citation type="submission" date="2020-05" db="EMBL/GenBank/DDBJ databases">
        <title>Programmed transcriptomes of a marine cyanopodovirus and its Synechococcus host during infection.</title>
        <authorList>
            <person name="Huang S."/>
        </authorList>
    </citation>
    <scope>NUCLEOTIDE SEQUENCE [LARGE SCALE GENOMIC DNA]</scope>
</reference>
<evidence type="ECO:0000313" key="1">
    <source>
        <dbReference type="EMBL" id="QJQ82569.1"/>
    </source>
</evidence>
<keyword evidence="2" id="KW-1185">Reference proteome</keyword>
<protein>
    <submittedName>
        <fullName evidence="1">Uncharacterized protein</fullName>
    </submittedName>
</protein>
<evidence type="ECO:0000313" key="2">
    <source>
        <dbReference type="Proteomes" id="UP000502509"/>
    </source>
</evidence>
<accession>A0A6M4ELS1</accession>